<feature type="transmembrane region" description="Helical" evidence="1">
    <location>
        <begin position="7"/>
        <end position="30"/>
    </location>
</feature>
<name>A0A9X4ALL2_9BACI</name>
<keyword evidence="3" id="KW-1185">Reference proteome</keyword>
<dbReference type="AlphaFoldDB" id="A0A9X4ALL2"/>
<keyword evidence="1" id="KW-1133">Transmembrane helix</keyword>
<evidence type="ECO:0000256" key="1">
    <source>
        <dbReference type="SAM" id="Phobius"/>
    </source>
</evidence>
<proteinExistence type="predicted"/>
<protein>
    <submittedName>
        <fullName evidence="2">Uncharacterized protein</fullName>
    </submittedName>
</protein>
<comment type="caution">
    <text evidence="2">The sequence shown here is derived from an EMBL/GenBank/DDBJ whole genome shotgun (WGS) entry which is preliminary data.</text>
</comment>
<keyword evidence="1" id="KW-0472">Membrane</keyword>
<gene>
    <name evidence="2" type="ORF">NC661_19730</name>
</gene>
<evidence type="ECO:0000313" key="2">
    <source>
        <dbReference type="EMBL" id="MDC3422588.1"/>
    </source>
</evidence>
<dbReference type="Proteomes" id="UP001145072">
    <property type="component" value="Unassembled WGS sequence"/>
</dbReference>
<dbReference type="RefSeq" id="WP_259865431.1">
    <property type="nucleotide sequence ID" value="NZ_JAMQJZ010000023.1"/>
</dbReference>
<sequence length="167" mass="19072">MDVRKNLVVSAFLVIGVVVIVGGMFIGLYIGTSEDFYVLGELQGIIGWVIFASGVMWGIVFIGFFEVIKLLERIYNQRENNYNPLELEHTFDHNVESKQKYDKVYQVTPQASLEISNFFDKEVKEILGTHIEDFYNVRTEHESFIIELGGFSPKVVSKEKAKKLGLI</sequence>
<dbReference type="EMBL" id="JAMQJZ010000023">
    <property type="protein sequence ID" value="MDC3422588.1"/>
    <property type="molecule type" value="Genomic_DNA"/>
</dbReference>
<reference evidence="2" key="1">
    <citation type="submission" date="2022-06" db="EMBL/GenBank/DDBJ databases">
        <title>Aquibacillus sp. a new bacterium isolated from soil saline samples.</title>
        <authorList>
            <person name="Galisteo C."/>
            <person name="De La Haba R."/>
            <person name="Sanchez-Porro C."/>
            <person name="Ventosa A."/>
        </authorList>
    </citation>
    <scope>NUCLEOTIDE SEQUENCE</scope>
    <source>
        <strain evidence="2">JCM 12387</strain>
    </source>
</reference>
<feature type="transmembrane region" description="Helical" evidence="1">
    <location>
        <begin position="45"/>
        <end position="68"/>
    </location>
</feature>
<keyword evidence="1" id="KW-0812">Transmembrane</keyword>
<organism evidence="2 3">
    <name type="scientific">Aquibacillus koreensis</name>
    <dbReference type="NCBI Taxonomy" id="279446"/>
    <lineage>
        <taxon>Bacteria</taxon>
        <taxon>Bacillati</taxon>
        <taxon>Bacillota</taxon>
        <taxon>Bacilli</taxon>
        <taxon>Bacillales</taxon>
        <taxon>Bacillaceae</taxon>
        <taxon>Aquibacillus</taxon>
    </lineage>
</organism>
<evidence type="ECO:0000313" key="3">
    <source>
        <dbReference type="Proteomes" id="UP001145072"/>
    </source>
</evidence>
<accession>A0A9X4ALL2</accession>